<dbReference type="Gene3D" id="3.40.710.10">
    <property type="entry name" value="DD-peptidase/beta-lactamase superfamily"/>
    <property type="match status" value="1"/>
</dbReference>
<accession>A0A1G7F4V8</accession>
<evidence type="ECO:0000313" key="3">
    <source>
        <dbReference type="EMBL" id="SDE70929.1"/>
    </source>
</evidence>
<name>A0A1G7F4V8_9BACL</name>
<dbReference type="PANTHER" id="PTHR46825:SF9">
    <property type="entry name" value="BETA-LACTAMASE-RELATED DOMAIN-CONTAINING PROTEIN"/>
    <property type="match status" value="1"/>
</dbReference>
<evidence type="ECO:0000313" key="4">
    <source>
        <dbReference type="Proteomes" id="UP000198972"/>
    </source>
</evidence>
<dbReference type="InterPro" id="IPR050491">
    <property type="entry name" value="AmpC-like"/>
</dbReference>
<dbReference type="InterPro" id="IPR012338">
    <property type="entry name" value="Beta-lactam/transpept-like"/>
</dbReference>
<dbReference type="Gene3D" id="3.30.457.10">
    <property type="entry name" value="Copper amine oxidase-like, N-terminal domain"/>
    <property type="match status" value="1"/>
</dbReference>
<dbReference type="EMBL" id="FNBG01000001">
    <property type="protein sequence ID" value="SDE70929.1"/>
    <property type="molecule type" value="Genomic_DNA"/>
</dbReference>
<sequence length="489" mass="53412">MMNICNKKFVLLPYLLSAILIWMCTGWGTITASSASAAAASTTLTINTSSNAGNTNQVTKVTFDGVSAQWSTEEPFIYKGTAYVSLQEAAKHLNAKVSWNTKKRATELYHNGDTILHRSGTSTFTINQYTSLQASSPSLSKNGTTMVPLRTLAEALKANVAVTRENNHQTINVSHDSVTIISKQAEVANNYLINQQYSGLALIARHGEILMRKGYGLSEENKLVRPDRSSRIASLTKSFTAASIMKLVEEGKLKLTDSLESYIPGFENGDQITIHMLLSHTSGITSNFPREKGMTLHQTIEAIKDKPLSFKPGSDFKYSNSGYMLLGSIIEQASGMSYSDYVSENFLQPLGMDHTGEAAATTPTIKGYISANGAWKIAGEYNSQSGSGTLYSTLDDLLKWDAALNNEETLNQSSLDKMFTPYSYKNYGYGWMIDNEQTPAVLFHNGSGTGYSTGISRNLGGGLTIILLGNQAGRDTITFMKEIRNIMKQ</sequence>
<proteinExistence type="predicted"/>
<dbReference type="Pfam" id="PF07833">
    <property type="entry name" value="Cu_amine_oxidN1"/>
    <property type="match status" value="1"/>
</dbReference>
<evidence type="ECO:0000259" key="2">
    <source>
        <dbReference type="Pfam" id="PF07833"/>
    </source>
</evidence>
<keyword evidence="4" id="KW-1185">Reference proteome</keyword>
<organism evidence="3 4">
    <name type="scientific">Fontibacillus panacisegetis</name>
    <dbReference type="NCBI Taxonomy" id="670482"/>
    <lineage>
        <taxon>Bacteria</taxon>
        <taxon>Bacillati</taxon>
        <taxon>Bacillota</taxon>
        <taxon>Bacilli</taxon>
        <taxon>Bacillales</taxon>
        <taxon>Paenibacillaceae</taxon>
        <taxon>Fontibacillus</taxon>
    </lineage>
</organism>
<feature type="domain" description="Copper amine oxidase-like N-terminal" evidence="2">
    <location>
        <begin position="72"/>
        <end position="168"/>
    </location>
</feature>
<dbReference type="AlphaFoldDB" id="A0A1G7F4V8"/>
<protein>
    <submittedName>
        <fullName evidence="3">CubicO group peptidase, beta-lactamase class C family</fullName>
    </submittedName>
</protein>
<dbReference type="OrthoDB" id="9803467at2"/>
<dbReference type="InterPro" id="IPR001466">
    <property type="entry name" value="Beta-lactam-related"/>
</dbReference>
<dbReference type="Pfam" id="PF00144">
    <property type="entry name" value="Beta-lactamase"/>
    <property type="match status" value="1"/>
</dbReference>
<gene>
    <name evidence="3" type="ORF">SAMN04488542_101469</name>
</gene>
<feature type="domain" description="Beta-lactamase-related" evidence="1">
    <location>
        <begin position="194"/>
        <end position="474"/>
    </location>
</feature>
<dbReference type="SUPFAM" id="SSF56601">
    <property type="entry name" value="beta-lactamase/transpeptidase-like"/>
    <property type="match status" value="1"/>
</dbReference>
<dbReference type="RefSeq" id="WP_091226384.1">
    <property type="nucleotide sequence ID" value="NZ_FNBG01000001.1"/>
</dbReference>
<dbReference type="STRING" id="670482.SAMN04488542_101469"/>
<dbReference type="PANTHER" id="PTHR46825">
    <property type="entry name" value="D-ALANYL-D-ALANINE-CARBOXYPEPTIDASE/ENDOPEPTIDASE AMPH"/>
    <property type="match status" value="1"/>
</dbReference>
<reference evidence="3 4" key="1">
    <citation type="submission" date="2016-10" db="EMBL/GenBank/DDBJ databases">
        <authorList>
            <person name="de Groot N.N."/>
        </authorList>
    </citation>
    <scope>NUCLEOTIDE SEQUENCE [LARGE SCALE GENOMIC DNA]</scope>
    <source>
        <strain evidence="3 4">DSM 28129</strain>
    </source>
</reference>
<dbReference type="InterPro" id="IPR012854">
    <property type="entry name" value="Cu_amine_oxidase-like_N"/>
</dbReference>
<dbReference type="Proteomes" id="UP000198972">
    <property type="component" value="Unassembled WGS sequence"/>
</dbReference>
<dbReference type="SUPFAM" id="SSF55383">
    <property type="entry name" value="Copper amine oxidase, domain N"/>
    <property type="match status" value="1"/>
</dbReference>
<dbReference type="InterPro" id="IPR036582">
    <property type="entry name" value="Mao_N_sf"/>
</dbReference>
<evidence type="ECO:0000259" key="1">
    <source>
        <dbReference type="Pfam" id="PF00144"/>
    </source>
</evidence>